<comment type="caution">
    <text evidence="1">The sequence shown here is derived from an EMBL/GenBank/DDBJ whole genome shotgun (WGS) entry which is preliminary data.</text>
</comment>
<evidence type="ECO:0000313" key="2">
    <source>
        <dbReference type="Proteomes" id="UP001148932"/>
    </source>
</evidence>
<dbReference type="RefSeq" id="WP_274114744.1">
    <property type="nucleotide sequence ID" value="NZ_JAPCKI010000027.1"/>
</dbReference>
<protein>
    <submittedName>
        <fullName evidence="1">Uncharacterized protein</fullName>
    </submittedName>
</protein>
<name>A0ABT5S3U9_9BURK</name>
<dbReference type="Proteomes" id="UP001148932">
    <property type="component" value="Unassembled WGS sequence"/>
</dbReference>
<keyword evidence="2" id="KW-1185">Reference proteome</keyword>
<proteinExistence type="predicted"/>
<reference evidence="1" key="1">
    <citation type="submission" date="2022-10" db="EMBL/GenBank/DDBJ databases">
        <title>Description of microaerobic benzene degrading bacteria.</title>
        <authorList>
            <person name="Bedics A."/>
            <person name="Tancsics A."/>
            <person name="Banerjee S."/>
        </authorList>
    </citation>
    <scope>NUCLEOTIDE SEQUENCE</scope>
    <source>
        <strain evidence="1">D2M1</strain>
    </source>
</reference>
<sequence>MPLTEKEIANMKQLIRDQIENYPDLGGMVAEGKLSYKSGWYEANSKEAFDVIIQHAASVRVSKKGKTQIKVRGPSKRLKALAEKV</sequence>
<dbReference type="EMBL" id="JAPCKI010000027">
    <property type="protein sequence ID" value="MDD2180634.1"/>
    <property type="molecule type" value="Genomic_DNA"/>
</dbReference>
<accession>A0ABT5S3U9</accession>
<gene>
    <name evidence="1" type="ORF">OIN59_24635</name>
</gene>
<organism evidence="1 2">
    <name type="scientific">Acidovorax benzenivorans</name>
    <dbReference type="NCBI Taxonomy" id="2987520"/>
    <lineage>
        <taxon>Bacteria</taxon>
        <taxon>Pseudomonadati</taxon>
        <taxon>Pseudomonadota</taxon>
        <taxon>Betaproteobacteria</taxon>
        <taxon>Burkholderiales</taxon>
        <taxon>Comamonadaceae</taxon>
        <taxon>Acidovorax</taxon>
    </lineage>
</organism>
<evidence type="ECO:0000313" key="1">
    <source>
        <dbReference type="EMBL" id="MDD2180634.1"/>
    </source>
</evidence>